<keyword evidence="6" id="KW-1185">Reference proteome</keyword>
<evidence type="ECO:0000259" key="4">
    <source>
        <dbReference type="PROSITE" id="PS50893"/>
    </source>
</evidence>
<feature type="domain" description="ABC transporter" evidence="4">
    <location>
        <begin position="7"/>
        <end position="238"/>
    </location>
</feature>
<keyword evidence="2" id="KW-0547">Nucleotide-binding</keyword>
<accession>A0A0G3W8G3</accession>
<organism evidence="5 6">
    <name type="scientific">Clostridium aceticum</name>
    <dbReference type="NCBI Taxonomy" id="84022"/>
    <lineage>
        <taxon>Bacteria</taxon>
        <taxon>Bacillati</taxon>
        <taxon>Bacillota</taxon>
        <taxon>Clostridia</taxon>
        <taxon>Eubacteriales</taxon>
        <taxon>Clostridiaceae</taxon>
        <taxon>Clostridium</taxon>
    </lineage>
</organism>
<gene>
    <name evidence="5" type="ORF">CACET_c06870</name>
</gene>
<sequence length="259" mass="29361">MEETKFIEIKNILKTYHTLDGETKALDHLSFDVDRGEIITIVGPSGCGKSTILSIIAGLVKPSSGEVFINGQQTEGPNRSIGYMFQSDHLFQWRTIMENVLIGLEIQNKVNQESIERVTKLLDTYGLKDFKNHYPNQLSGGMRQRVALIRTLAIEPELLLLDEPFSALDYQSRLAVSDDIAGILKREKKTAIMVTHDIAEAISMANRVLVLSKRPASIKSIHEIKLTCSAERTPLKCREAPEFRHYFNEIWKELDVYVK</sequence>
<dbReference type="PROSITE" id="PS00211">
    <property type="entry name" value="ABC_TRANSPORTER_1"/>
    <property type="match status" value="1"/>
</dbReference>
<dbReference type="KEGG" id="cace:CACET_c06870"/>
<dbReference type="SMART" id="SM00382">
    <property type="entry name" value="AAA"/>
    <property type="match status" value="1"/>
</dbReference>
<dbReference type="CDD" id="cd03293">
    <property type="entry name" value="ABC_NrtD_SsuB_transporters"/>
    <property type="match status" value="1"/>
</dbReference>
<evidence type="ECO:0000256" key="1">
    <source>
        <dbReference type="ARBA" id="ARBA00022448"/>
    </source>
</evidence>
<dbReference type="GO" id="GO:0016887">
    <property type="term" value="F:ATP hydrolysis activity"/>
    <property type="evidence" value="ECO:0007669"/>
    <property type="project" value="InterPro"/>
</dbReference>
<dbReference type="InterPro" id="IPR003593">
    <property type="entry name" value="AAA+_ATPase"/>
</dbReference>
<protein>
    <submittedName>
        <fullName evidence="5">ABC-type nitrate/sulfonate/bicarbonate transport system, ATpase component</fullName>
    </submittedName>
</protein>
<dbReference type="Gene3D" id="3.40.50.300">
    <property type="entry name" value="P-loop containing nucleotide triphosphate hydrolases"/>
    <property type="match status" value="1"/>
</dbReference>
<evidence type="ECO:0000256" key="2">
    <source>
        <dbReference type="ARBA" id="ARBA00022741"/>
    </source>
</evidence>
<dbReference type="InterPro" id="IPR017871">
    <property type="entry name" value="ABC_transporter-like_CS"/>
</dbReference>
<name>A0A0G3W8G3_9CLOT</name>
<dbReference type="PATRIC" id="fig|84022.6.peg.696"/>
<proteinExistence type="predicted"/>
<dbReference type="GO" id="GO:0005524">
    <property type="term" value="F:ATP binding"/>
    <property type="evidence" value="ECO:0007669"/>
    <property type="project" value="UniProtKB-KW"/>
</dbReference>
<keyword evidence="1" id="KW-0813">Transport</keyword>
<dbReference type="PANTHER" id="PTHR42788:SF21">
    <property type="entry name" value="ABC TRANSPORTER ATP-BINDING PROTEIN"/>
    <property type="match status" value="1"/>
</dbReference>
<dbReference type="PANTHER" id="PTHR42788">
    <property type="entry name" value="TAURINE IMPORT ATP-BINDING PROTEIN-RELATED"/>
    <property type="match status" value="1"/>
</dbReference>
<dbReference type="RefSeq" id="WP_242846861.1">
    <property type="nucleotide sequence ID" value="NZ_CP009687.1"/>
</dbReference>
<evidence type="ECO:0000256" key="3">
    <source>
        <dbReference type="ARBA" id="ARBA00022840"/>
    </source>
</evidence>
<keyword evidence="3" id="KW-0067">ATP-binding</keyword>
<dbReference type="EMBL" id="CP009687">
    <property type="protein sequence ID" value="AKL94197.1"/>
    <property type="molecule type" value="Genomic_DNA"/>
</dbReference>
<dbReference type="Proteomes" id="UP000035704">
    <property type="component" value="Chromosome"/>
</dbReference>
<evidence type="ECO:0000313" key="5">
    <source>
        <dbReference type="EMBL" id="AKL94197.1"/>
    </source>
</evidence>
<dbReference type="Pfam" id="PF00005">
    <property type="entry name" value="ABC_tran"/>
    <property type="match status" value="1"/>
</dbReference>
<evidence type="ECO:0000313" key="6">
    <source>
        <dbReference type="Proteomes" id="UP000035704"/>
    </source>
</evidence>
<reference evidence="5 6" key="1">
    <citation type="submission" date="2014-10" db="EMBL/GenBank/DDBJ databases">
        <title>Genome sequence of Clostridium aceticum DSM 1496.</title>
        <authorList>
            <person name="Poehlein A."/>
            <person name="Schiel-Bengelsdorf B."/>
            <person name="Gottschalk G."/>
            <person name="Duerre P."/>
            <person name="Daniel R."/>
        </authorList>
    </citation>
    <scope>NUCLEOTIDE SEQUENCE [LARGE SCALE GENOMIC DNA]</scope>
    <source>
        <strain evidence="5 6">DSM 1496</strain>
    </source>
</reference>
<dbReference type="STRING" id="84022.CACET_c06870"/>
<dbReference type="InterPro" id="IPR050166">
    <property type="entry name" value="ABC_transporter_ATP-bind"/>
</dbReference>
<dbReference type="PROSITE" id="PS50893">
    <property type="entry name" value="ABC_TRANSPORTER_2"/>
    <property type="match status" value="1"/>
</dbReference>
<dbReference type="InterPro" id="IPR003439">
    <property type="entry name" value="ABC_transporter-like_ATP-bd"/>
</dbReference>
<dbReference type="SUPFAM" id="SSF52540">
    <property type="entry name" value="P-loop containing nucleoside triphosphate hydrolases"/>
    <property type="match status" value="1"/>
</dbReference>
<dbReference type="AlphaFoldDB" id="A0A0G3W8G3"/>
<dbReference type="InterPro" id="IPR027417">
    <property type="entry name" value="P-loop_NTPase"/>
</dbReference>